<reference evidence="3" key="2">
    <citation type="submission" date="2020-09" db="EMBL/GenBank/DDBJ databases">
        <authorList>
            <person name="Sun Q."/>
            <person name="Zhou Y."/>
        </authorList>
    </citation>
    <scope>NUCLEOTIDE SEQUENCE</scope>
    <source>
        <strain evidence="3">CGMCC 4.7299</strain>
    </source>
</reference>
<reference evidence="3" key="1">
    <citation type="journal article" date="2014" name="Int. J. Syst. Evol. Microbiol.">
        <title>Complete genome sequence of Corynebacterium casei LMG S-19264T (=DSM 44701T), isolated from a smear-ripened cheese.</title>
        <authorList>
            <consortium name="US DOE Joint Genome Institute (JGI-PGF)"/>
            <person name="Walter F."/>
            <person name="Albersmeier A."/>
            <person name="Kalinowski J."/>
            <person name="Ruckert C."/>
        </authorList>
    </citation>
    <scope>NUCLEOTIDE SEQUENCE</scope>
    <source>
        <strain evidence="3">CGMCC 4.7299</strain>
    </source>
</reference>
<evidence type="ECO:0000313" key="3">
    <source>
        <dbReference type="EMBL" id="GGL12037.1"/>
    </source>
</evidence>
<dbReference type="EMBL" id="BMMX01000037">
    <property type="protein sequence ID" value="GGL12037.1"/>
    <property type="molecule type" value="Genomic_DNA"/>
</dbReference>
<feature type="domain" description="Insertion element IS150 protein InsJ-like helix-turn-helix" evidence="2">
    <location>
        <begin position="10"/>
        <end position="48"/>
    </location>
</feature>
<evidence type="ECO:0000313" key="4">
    <source>
        <dbReference type="Proteomes" id="UP000656042"/>
    </source>
</evidence>
<dbReference type="Gene3D" id="1.10.10.60">
    <property type="entry name" value="Homeodomain-like"/>
    <property type="match status" value="1"/>
</dbReference>
<organism evidence="3 4">
    <name type="scientific">Mangrovihabitans endophyticus</name>
    <dbReference type="NCBI Taxonomy" id="1751298"/>
    <lineage>
        <taxon>Bacteria</taxon>
        <taxon>Bacillati</taxon>
        <taxon>Actinomycetota</taxon>
        <taxon>Actinomycetes</taxon>
        <taxon>Micromonosporales</taxon>
        <taxon>Micromonosporaceae</taxon>
        <taxon>Mangrovihabitans</taxon>
    </lineage>
</organism>
<sequence>MDQQALVEYRYQAVREVLAGSPITQVAAQYGTSRQSLHTWRSRFEAEGKGRAGGSVPASADQSQTAAAVGVRL</sequence>
<dbReference type="InterPro" id="IPR009057">
    <property type="entry name" value="Homeodomain-like_sf"/>
</dbReference>
<feature type="region of interest" description="Disordered" evidence="1">
    <location>
        <begin position="45"/>
        <end position="73"/>
    </location>
</feature>
<dbReference type="AlphaFoldDB" id="A0A8J3C635"/>
<dbReference type="RefSeq" id="WP_373292882.1">
    <property type="nucleotide sequence ID" value="NZ_BMMX01000037.1"/>
</dbReference>
<name>A0A8J3C635_9ACTN</name>
<dbReference type="SUPFAM" id="SSF46689">
    <property type="entry name" value="Homeodomain-like"/>
    <property type="match status" value="1"/>
</dbReference>
<dbReference type="InterPro" id="IPR055247">
    <property type="entry name" value="InsJ-like_HTH"/>
</dbReference>
<evidence type="ECO:0000256" key="1">
    <source>
        <dbReference type="SAM" id="MobiDB-lite"/>
    </source>
</evidence>
<proteinExistence type="predicted"/>
<dbReference type="Proteomes" id="UP000656042">
    <property type="component" value="Unassembled WGS sequence"/>
</dbReference>
<protein>
    <recommendedName>
        <fullName evidence="2">Insertion element IS150 protein InsJ-like helix-turn-helix domain-containing protein</fullName>
    </recommendedName>
</protein>
<keyword evidence="4" id="KW-1185">Reference proteome</keyword>
<dbReference type="Pfam" id="PF13518">
    <property type="entry name" value="HTH_28"/>
    <property type="match status" value="1"/>
</dbReference>
<comment type="caution">
    <text evidence="3">The sequence shown here is derived from an EMBL/GenBank/DDBJ whole genome shotgun (WGS) entry which is preliminary data.</text>
</comment>
<accession>A0A8J3C635</accession>
<evidence type="ECO:0000259" key="2">
    <source>
        <dbReference type="Pfam" id="PF13518"/>
    </source>
</evidence>
<gene>
    <name evidence="3" type="ORF">GCM10012284_53460</name>
</gene>